<keyword evidence="3" id="KW-1185">Reference proteome</keyword>
<dbReference type="AlphaFoldDB" id="A0AAV4VGW7"/>
<name>A0AAV4VGW7_9ARAC</name>
<dbReference type="Proteomes" id="UP001054837">
    <property type="component" value="Unassembled WGS sequence"/>
</dbReference>
<feature type="region of interest" description="Disordered" evidence="1">
    <location>
        <begin position="99"/>
        <end position="121"/>
    </location>
</feature>
<feature type="region of interest" description="Disordered" evidence="1">
    <location>
        <begin position="1"/>
        <end position="72"/>
    </location>
</feature>
<dbReference type="EMBL" id="BPLQ01013035">
    <property type="protein sequence ID" value="GIY69371.1"/>
    <property type="molecule type" value="Genomic_DNA"/>
</dbReference>
<evidence type="ECO:0000313" key="2">
    <source>
        <dbReference type="EMBL" id="GIY69371.1"/>
    </source>
</evidence>
<comment type="caution">
    <text evidence="2">The sequence shown here is derived from an EMBL/GenBank/DDBJ whole genome shotgun (WGS) entry which is preliminary data.</text>
</comment>
<protein>
    <submittedName>
        <fullName evidence="2">Uncharacterized protein</fullName>
    </submittedName>
</protein>
<accession>A0AAV4VGW7</accession>
<evidence type="ECO:0000313" key="3">
    <source>
        <dbReference type="Proteomes" id="UP001054837"/>
    </source>
</evidence>
<proteinExistence type="predicted"/>
<sequence>MPLKQSSVPCTRRLVKQHQKRQENIRNESSEDGKVGRANNRQRTVRGAERTLERNRPNKLQTKQRKTSELRERTRQHMHEWYEVFKVAKTTEQRERRLERMRARDHRRRPSETPEEHDRRLEIERLRKKRVKERETPEERMARLFKNVKKSKGGGVTVEPIIVFIKKEHIVYDPESSASEYFLIKNDKKDNADAIPAESAVFIKQEPIEFDPQPSTSADIVIKDELAVSNEEHTQSCADGPPLYLHLNPPLS</sequence>
<evidence type="ECO:0000256" key="1">
    <source>
        <dbReference type="SAM" id="MobiDB-lite"/>
    </source>
</evidence>
<feature type="compositionally biased region" description="Basic and acidic residues" evidence="1">
    <location>
        <begin position="110"/>
        <end position="121"/>
    </location>
</feature>
<organism evidence="2 3">
    <name type="scientific">Caerostris darwini</name>
    <dbReference type="NCBI Taxonomy" id="1538125"/>
    <lineage>
        <taxon>Eukaryota</taxon>
        <taxon>Metazoa</taxon>
        <taxon>Ecdysozoa</taxon>
        <taxon>Arthropoda</taxon>
        <taxon>Chelicerata</taxon>
        <taxon>Arachnida</taxon>
        <taxon>Araneae</taxon>
        <taxon>Araneomorphae</taxon>
        <taxon>Entelegynae</taxon>
        <taxon>Araneoidea</taxon>
        <taxon>Araneidae</taxon>
        <taxon>Caerostris</taxon>
    </lineage>
</organism>
<feature type="compositionally biased region" description="Basic and acidic residues" evidence="1">
    <location>
        <begin position="20"/>
        <end position="35"/>
    </location>
</feature>
<reference evidence="2 3" key="1">
    <citation type="submission" date="2021-06" db="EMBL/GenBank/DDBJ databases">
        <title>Caerostris darwini draft genome.</title>
        <authorList>
            <person name="Kono N."/>
            <person name="Arakawa K."/>
        </authorList>
    </citation>
    <scope>NUCLEOTIDE SEQUENCE [LARGE SCALE GENOMIC DNA]</scope>
</reference>
<gene>
    <name evidence="2" type="ORF">CDAR_470521</name>
</gene>
<feature type="compositionally biased region" description="Basic and acidic residues" evidence="1">
    <location>
        <begin position="46"/>
        <end position="56"/>
    </location>
</feature>